<dbReference type="AlphaFoldDB" id="A0A368JJW0"/>
<protein>
    <submittedName>
        <fullName evidence="1">Uncharacterized protein</fullName>
    </submittedName>
</protein>
<evidence type="ECO:0000313" key="1">
    <source>
        <dbReference type="EMBL" id="RCR67575.1"/>
    </source>
</evidence>
<organism evidence="1 2">
    <name type="scientific">Larkinella punicea</name>
    <dbReference type="NCBI Taxonomy" id="2315727"/>
    <lineage>
        <taxon>Bacteria</taxon>
        <taxon>Pseudomonadati</taxon>
        <taxon>Bacteroidota</taxon>
        <taxon>Cytophagia</taxon>
        <taxon>Cytophagales</taxon>
        <taxon>Spirosomataceae</taxon>
        <taxon>Larkinella</taxon>
    </lineage>
</organism>
<accession>A0A368JJW0</accession>
<name>A0A368JJW0_9BACT</name>
<keyword evidence="2" id="KW-1185">Reference proteome</keyword>
<sequence>MFFGHFANFQGCSNQQRLYQIMIQLTVEDALNEFLKTFTDFGFIQGNHLIYWNERFATADPGRFIPVVEAVVRYAIDQGEAVPFDRFVLFLNKGNFDLYFRTVKAYTVWFYDTLMGMQNASANLANSLEQ</sequence>
<gene>
    <name evidence="1" type="ORF">DUE52_20955</name>
</gene>
<evidence type="ECO:0000313" key="2">
    <source>
        <dbReference type="Proteomes" id="UP000253383"/>
    </source>
</evidence>
<reference evidence="1 2" key="1">
    <citation type="submission" date="2018-07" db="EMBL/GenBank/DDBJ databases">
        <title>Genome analysis of Larkinella rosea.</title>
        <authorList>
            <person name="Zhou Z."/>
            <person name="Wang G."/>
        </authorList>
    </citation>
    <scope>NUCLEOTIDE SEQUENCE [LARGE SCALE GENOMIC DNA]</scope>
    <source>
        <strain evidence="2">zzj9</strain>
    </source>
</reference>
<dbReference type="Proteomes" id="UP000253383">
    <property type="component" value="Unassembled WGS sequence"/>
</dbReference>
<proteinExistence type="predicted"/>
<comment type="caution">
    <text evidence="1">The sequence shown here is derived from an EMBL/GenBank/DDBJ whole genome shotgun (WGS) entry which is preliminary data.</text>
</comment>
<dbReference type="EMBL" id="QOWE01000018">
    <property type="protein sequence ID" value="RCR67575.1"/>
    <property type="molecule type" value="Genomic_DNA"/>
</dbReference>